<evidence type="ECO:0000259" key="15">
    <source>
        <dbReference type="Pfam" id="PF00586"/>
    </source>
</evidence>
<evidence type="ECO:0000256" key="12">
    <source>
        <dbReference type="ARBA" id="ARBA00032931"/>
    </source>
</evidence>
<gene>
    <name evidence="17" type="ORF">U14_04560</name>
</gene>
<dbReference type="SUPFAM" id="SSF56042">
    <property type="entry name" value="PurM C-terminal domain-like"/>
    <property type="match status" value="1"/>
</dbReference>
<dbReference type="EC" id="6.3.3.1" evidence="4"/>
<evidence type="ECO:0000256" key="11">
    <source>
        <dbReference type="ARBA" id="ARBA00031908"/>
    </source>
</evidence>
<evidence type="ECO:0000256" key="7">
    <source>
        <dbReference type="ARBA" id="ARBA00022598"/>
    </source>
</evidence>
<name>A0A0S6W4B9_9BACT</name>
<evidence type="ECO:0000256" key="4">
    <source>
        <dbReference type="ARBA" id="ARBA00013047"/>
    </source>
</evidence>
<evidence type="ECO:0000313" key="18">
    <source>
        <dbReference type="Proteomes" id="UP000030700"/>
    </source>
</evidence>
<keyword evidence="9" id="KW-0658">Purine biosynthesis</keyword>
<comment type="subcellular location">
    <subcellularLocation>
        <location evidence="1">Cytoplasm</location>
    </subcellularLocation>
</comment>
<dbReference type="GO" id="GO:0006189">
    <property type="term" value="P:'de novo' IMP biosynthetic process"/>
    <property type="evidence" value="ECO:0007669"/>
    <property type="project" value="UniProtKB-UniPathway"/>
</dbReference>
<dbReference type="InterPro" id="IPR010918">
    <property type="entry name" value="PurM-like_C_dom"/>
</dbReference>
<evidence type="ECO:0000256" key="2">
    <source>
        <dbReference type="ARBA" id="ARBA00004686"/>
    </source>
</evidence>
<dbReference type="GO" id="GO:0046084">
    <property type="term" value="P:adenine biosynthetic process"/>
    <property type="evidence" value="ECO:0007669"/>
    <property type="project" value="TreeGrafter"/>
</dbReference>
<dbReference type="GO" id="GO:0005829">
    <property type="term" value="C:cytosol"/>
    <property type="evidence" value="ECO:0007669"/>
    <property type="project" value="TreeGrafter"/>
</dbReference>
<dbReference type="GO" id="GO:0004637">
    <property type="term" value="F:phosphoribosylamine-glycine ligase activity"/>
    <property type="evidence" value="ECO:0007669"/>
    <property type="project" value="TreeGrafter"/>
</dbReference>
<keyword evidence="7 17" id="KW-0436">Ligase</keyword>
<dbReference type="GO" id="GO:0004641">
    <property type="term" value="F:phosphoribosylformylglycinamidine cyclo-ligase activity"/>
    <property type="evidence" value="ECO:0007669"/>
    <property type="project" value="UniProtKB-EC"/>
</dbReference>
<dbReference type="PANTHER" id="PTHR10520:SF12">
    <property type="entry name" value="TRIFUNCTIONAL PURINE BIOSYNTHETIC PROTEIN ADENOSINE-3"/>
    <property type="match status" value="1"/>
</dbReference>
<dbReference type="Pfam" id="PF02769">
    <property type="entry name" value="AIRS_C"/>
    <property type="match status" value="1"/>
</dbReference>
<reference evidence="17" key="1">
    <citation type="journal article" date="2015" name="PeerJ">
        <title>First genomic representation of candidate bacterial phylum KSB3 points to enhanced environmental sensing as a trigger of wastewater bulking.</title>
        <authorList>
            <person name="Sekiguchi Y."/>
            <person name="Ohashi A."/>
            <person name="Parks D.H."/>
            <person name="Yamauchi T."/>
            <person name="Tyson G.W."/>
            <person name="Hugenholtz P."/>
        </authorList>
    </citation>
    <scope>NUCLEOTIDE SEQUENCE [LARGE SCALE GENOMIC DNA]</scope>
</reference>
<dbReference type="PANTHER" id="PTHR10520">
    <property type="entry name" value="TRIFUNCTIONAL PURINE BIOSYNTHETIC PROTEIN ADENOSINE-3-RELATED"/>
    <property type="match status" value="1"/>
</dbReference>
<dbReference type="STRING" id="1499966.U14_04560"/>
<dbReference type="EMBL" id="DF820459">
    <property type="protein sequence ID" value="GAK53295.1"/>
    <property type="molecule type" value="Genomic_DNA"/>
</dbReference>
<dbReference type="Gene3D" id="3.30.1330.10">
    <property type="entry name" value="PurM-like, N-terminal domain"/>
    <property type="match status" value="1"/>
</dbReference>
<proteinExistence type="inferred from homology"/>
<dbReference type="AlphaFoldDB" id="A0A0S6W4B9"/>
<dbReference type="FunFam" id="3.90.650.10:FF:000011">
    <property type="entry name" value="Phosphoribosylformylglycinamidine cyclo-ligase"/>
    <property type="match status" value="1"/>
</dbReference>
<comment type="pathway">
    <text evidence="2">Purine metabolism; IMP biosynthesis via de novo pathway; 5-amino-1-(5-phospho-D-ribosyl)imidazole from N(2)-formyl-N(1)-(5-phospho-D-ribosyl)glycinamide: step 2/2.</text>
</comment>
<protein>
    <recommendedName>
        <fullName evidence="5">Phosphoribosylformylglycinamidine cyclo-ligase</fullName>
        <ecNumber evidence="4">6.3.3.1</ecNumber>
    </recommendedName>
    <alternativeName>
        <fullName evidence="12">AIR synthase</fullName>
    </alternativeName>
    <alternativeName>
        <fullName evidence="13">AIRS</fullName>
    </alternativeName>
    <alternativeName>
        <fullName evidence="11">Phosphoribosyl-aminoimidazole synthetase</fullName>
    </alternativeName>
</protein>
<dbReference type="HOGENOM" id="CLU_047116_0_0_0"/>
<evidence type="ECO:0000256" key="3">
    <source>
        <dbReference type="ARBA" id="ARBA00010280"/>
    </source>
</evidence>
<dbReference type="UniPathway" id="UPA00074">
    <property type="reaction ID" value="UER00129"/>
</dbReference>
<dbReference type="Gene3D" id="3.90.650.10">
    <property type="entry name" value="PurM-like C-terminal domain"/>
    <property type="match status" value="1"/>
</dbReference>
<dbReference type="SUPFAM" id="SSF55326">
    <property type="entry name" value="PurM N-terminal domain-like"/>
    <property type="match status" value="1"/>
</dbReference>
<dbReference type="InterPro" id="IPR036921">
    <property type="entry name" value="PurM-like_N_sf"/>
</dbReference>
<comment type="catalytic activity">
    <reaction evidence="14">
        <text>2-formamido-N(1)-(5-O-phospho-beta-D-ribosyl)acetamidine + ATP = 5-amino-1-(5-phospho-beta-D-ribosyl)imidazole + ADP + phosphate + H(+)</text>
        <dbReference type="Rhea" id="RHEA:23032"/>
        <dbReference type="ChEBI" id="CHEBI:15378"/>
        <dbReference type="ChEBI" id="CHEBI:30616"/>
        <dbReference type="ChEBI" id="CHEBI:43474"/>
        <dbReference type="ChEBI" id="CHEBI:137981"/>
        <dbReference type="ChEBI" id="CHEBI:147287"/>
        <dbReference type="ChEBI" id="CHEBI:456216"/>
        <dbReference type="EC" id="6.3.3.1"/>
    </reaction>
</comment>
<dbReference type="InterPro" id="IPR036676">
    <property type="entry name" value="PurM-like_C_sf"/>
</dbReference>
<evidence type="ECO:0000313" key="17">
    <source>
        <dbReference type="EMBL" id="GAK53295.1"/>
    </source>
</evidence>
<evidence type="ECO:0000256" key="13">
    <source>
        <dbReference type="ARBA" id="ARBA00033093"/>
    </source>
</evidence>
<evidence type="ECO:0000256" key="1">
    <source>
        <dbReference type="ARBA" id="ARBA00004496"/>
    </source>
</evidence>
<dbReference type="InterPro" id="IPR016188">
    <property type="entry name" value="PurM-like_N"/>
</dbReference>
<feature type="domain" description="PurM-like N-terminal" evidence="15">
    <location>
        <begin position="59"/>
        <end position="163"/>
    </location>
</feature>
<dbReference type="CDD" id="cd02196">
    <property type="entry name" value="PurM"/>
    <property type="match status" value="1"/>
</dbReference>
<evidence type="ECO:0000256" key="9">
    <source>
        <dbReference type="ARBA" id="ARBA00022755"/>
    </source>
</evidence>
<accession>A0A0S6W4B9</accession>
<evidence type="ECO:0000256" key="14">
    <source>
        <dbReference type="ARBA" id="ARBA00049057"/>
    </source>
</evidence>
<keyword evidence="18" id="KW-1185">Reference proteome</keyword>
<dbReference type="Pfam" id="PF00586">
    <property type="entry name" value="AIRS"/>
    <property type="match status" value="1"/>
</dbReference>
<dbReference type="GO" id="GO:0005524">
    <property type="term" value="F:ATP binding"/>
    <property type="evidence" value="ECO:0007669"/>
    <property type="project" value="UniProtKB-KW"/>
</dbReference>
<keyword evidence="10" id="KW-0067">ATP-binding</keyword>
<sequence length="347" mass="38369">MSMERWSYKNAGVDIDTANAAKQDMSNVLAATNQRVLNTVGAFASLYDIHFPAMKHPVLVLKTEEPGSKQLLALQHDRAESICFDMVNHLINDCVVMGAQPLAVQDAIICGKLEQAVVMRMVKAIAEACRQQDCDLTGGETSEQPGVLEAGRYVLTSSIVGIVERDEVIDGSAIQEGDVVLGLESSGLHTNGYTLIRAIMAKQPDIIHERLEDGQTFLDAVLEPHRCYYQAIKDLFPRRIITGMAHITGGGIRENLNRVLPAQIDAEIDLSTYPKLPIFSYLKNRLNIAHDELLRTFNMGVGYVIVARPNHADQIIQHIQANNIRCCRIGTIVPGQKTVRTINAFLW</sequence>
<dbReference type="Proteomes" id="UP000030700">
    <property type="component" value="Unassembled WGS sequence"/>
</dbReference>
<dbReference type="NCBIfam" id="TIGR00878">
    <property type="entry name" value="purM"/>
    <property type="match status" value="1"/>
</dbReference>
<evidence type="ECO:0000256" key="5">
    <source>
        <dbReference type="ARBA" id="ARBA00020367"/>
    </source>
</evidence>
<evidence type="ECO:0000256" key="6">
    <source>
        <dbReference type="ARBA" id="ARBA00022490"/>
    </source>
</evidence>
<dbReference type="InterPro" id="IPR004733">
    <property type="entry name" value="PurM_cligase"/>
</dbReference>
<keyword evidence="8" id="KW-0547">Nucleotide-binding</keyword>
<feature type="domain" description="PurM-like C-terminal" evidence="16">
    <location>
        <begin position="175"/>
        <end position="340"/>
    </location>
</feature>
<evidence type="ECO:0000256" key="10">
    <source>
        <dbReference type="ARBA" id="ARBA00022840"/>
    </source>
</evidence>
<evidence type="ECO:0000259" key="16">
    <source>
        <dbReference type="Pfam" id="PF02769"/>
    </source>
</evidence>
<comment type="similarity">
    <text evidence="3">Belongs to the AIR synthase family.</text>
</comment>
<organism evidence="17">
    <name type="scientific">Candidatus Moduliflexus flocculans</name>
    <dbReference type="NCBI Taxonomy" id="1499966"/>
    <lineage>
        <taxon>Bacteria</taxon>
        <taxon>Candidatus Moduliflexota</taxon>
        <taxon>Candidatus Moduliflexia</taxon>
        <taxon>Candidatus Moduliflexales</taxon>
        <taxon>Candidatus Moduliflexaceae</taxon>
    </lineage>
</organism>
<evidence type="ECO:0000256" key="8">
    <source>
        <dbReference type="ARBA" id="ARBA00022741"/>
    </source>
</evidence>
<keyword evidence="6" id="KW-0963">Cytoplasm</keyword>